<dbReference type="GO" id="GO:0004222">
    <property type="term" value="F:metalloendopeptidase activity"/>
    <property type="evidence" value="ECO:0007669"/>
    <property type="project" value="InterPro"/>
</dbReference>
<reference evidence="7" key="1">
    <citation type="submission" date="2012-07" db="EMBL/GenBank/DDBJ databases">
        <title>Genome of the Chinese tree shrew, a rising model animal genetically related to primates.</title>
        <authorList>
            <person name="Zhang G."/>
            <person name="Fan Y."/>
            <person name="Yao Y."/>
            <person name="Huang Z."/>
        </authorList>
    </citation>
    <scope>NUCLEOTIDE SEQUENCE [LARGE SCALE GENOMIC DNA]</scope>
</reference>
<organism evidence="6 7">
    <name type="scientific">Tupaia chinensis</name>
    <name type="common">Chinese tree shrew</name>
    <name type="synonym">Tupaia belangeri chinensis</name>
    <dbReference type="NCBI Taxonomy" id="246437"/>
    <lineage>
        <taxon>Eukaryota</taxon>
        <taxon>Metazoa</taxon>
        <taxon>Chordata</taxon>
        <taxon>Craniata</taxon>
        <taxon>Vertebrata</taxon>
        <taxon>Euteleostomi</taxon>
        <taxon>Mammalia</taxon>
        <taxon>Eutheria</taxon>
        <taxon>Euarchontoglires</taxon>
        <taxon>Scandentia</taxon>
        <taxon>Tupaiidae</taxon>
        <taxon>Tupaia</taxon>
    </lineage>
</organism>
<accession>L9L3C5</accession>
<evidence type="ECO:0000313" key="7">
    <source>
        <dbReference type="Proteomes" id="UP000011518"/>
    </source>
</evidence>
<name>L9L3C5_TUPCH</name>
<dbReference type="GO" id="GO:0007229">
    <property type="term" value="P:integrin-mediated signaling pathway"/>
    <property type="evidence" value="ECO:0007669"/>
    <property type="project" value="UniProtKB-KW"/>
</dbReference>
<keyword evidence="2" id="KW-1015">Disulfide bond</keyword>
<feature type="active site" evidence="4">
    <location>
        <position position="256"/>
    </location>
</feature>
<dbReference type="PANTHER" id="PTHR11905:SF112">
    <property type="entry name" value="DISINTEGRIN AND METALLOPROTEINASE DOMAIN-CONTAINING PROTEIN 12"/>
    <property type="match status" value="1"/>
</dbReference>
<comment type="similarity">
    <text evidence="1">Belongs to the heat shock protein 90 family.</text>
</comment>
<evidence type="ECO:0000313" key="6">
    <source>
        <dbReference type="EMBL" id="ELW69675.1"/>
    </source>
</evidence>
<dbReference type="InterPro" id="IPR024079">
    <property type="entry name" value="MetalloPept_cat_dom_sf"/>
</dbReference>
<dbReference type="Pfam" id="PF01421">
    <property type="entry name" value="Reprolysin"/>
    <property type="match status" value="1"/>
</dbReference>
<reference evidence="7" key="2">
    <citation type="journal article" date="2013" name="Nat. Commun.">
        <title>Genome of the Chinese tree shrew.</title>
        <authorList>
            <person name="Fan Y."/>
            <person name="Huang Z.Y."/>
            <person name="Cao C.C."/>
            <person name="Chen C.S."/>
            <person name="Chen Y.X."/>
            <person name="Fan D.D."/>
            <person name="He J."/>
            <person name="Hou H.L."/>
            <person name="Hu L."/>
            <person name="Hu X.T."/>
            <person name="Jiang X.T."/>
            <person name="Lai R."/>
            <person name="Lang Y.S."/>
            <person name="Liang B."/>
            <person name="Liao S.G."/>
            <person name="Mu D."/>
            <person name="Ma Y.Y."/>
            <person name="Niu Y.Y."/>
            <person name="Sun X.Q."/>
            <person name="Xia J.Q."/>
            <person name="Xiao J."/>
            <person name="Xiong Z.Q."/>
            <person name="Xu L."/>
            <person name="Yang L."/>
            <person name="Zhang Y."/>
            <person name="Zhao W."/>
            <person name="Zhao X.D."/>
            <person name="Zheng Y.T."/>
            <person name="Zhou J.M."/>
            <person name="Zhu Y.B."/>
            <person name="Zhang G.J."/>
            <person name="Wang J."/>
            <person name="Yao Y.G."/>
        </authorList>
    </citation>
    <scope>NUCLEOTIDE SEQUENCE [LARGE SCALE GENOMIC DNA]</scope>
</reference>
<comment type="caution">
    <text evidence="4">Lacks conserved residue(s) required for the propagation of feature annotation.</text>
</comment>
<dbReference type="GO" id="GO:0046872">
    <property type="term" value="F:metal ion binding"/>
    <property type="evidence" value="ECO:0007669"/>
    <property type="project" value="UniProtKB-KW"/>
</dbReference>
<evidence type="ECO:0000256" key="2">
    <source>
        <dbReference type="ARBA" id="ARBA00023157"/>
    </source>
</evidence>
<dbReference type="InterPro" id="IPR034027">
    <property type="entry name" value="Reprolysin_adamalysin"/>
</dbReference>
<protein>
    <submittedName>
        <fullName evidence="6">Disintegrin and metalloproteinase domain-containing protein 12</fullName>
    </submittedName>
</protein>
<dbReference type="MEROPS" id="M12.212"/>
<feature type="binding site" evidence="4">
    <location>
        <position position="259"/>
    </location>
    <ligand>
        <name>Zn(2+)</name>
        <dbReference type="ChEBI" id="CHEBI:29105"/>
        <note>catalytic</note>
    </ligand>
</feature>
<dbReference type="Gene3D" id="1.20.120.790">
    <property type="entry name" value="Heat shock protein 90, C-terminal domain"/>
    <property type="match status" value="1"/>
</dbReference>
<feature type="domain" description="Peptidase M12B" evidence="5">
    <location>
        <begin position="119"/>
        <end position="325"/>
    </location>
</feature>
<dbReference type="Pfam" id="PF00183">
    <property type="entry name" value="HSP90"/>
    <property type="match status" value="1"/>
</dbReference>
<feature type="binding site" evidence="4">
    <location>
        <position position="265"/>
    </location>
    <ligand>
        <name>Zn(2+)</name>
        <dbReference type="ChEBI" id="CHEBI:29105"/>
        <note>catalytic</note>
    </ligand>
</feature>
<dbReference type="GO" id="GO:0016887">
    <property type="term" value="F:ATP hydrolysis activity"/>
    <property type="evidence" value="ECO:0007669"/>
    <property type="project" value="InterPro"/>
</dbReference>
<dbReference type="GO" id="GO:0140662">
    <property type="term" value="F:ATP-dependent protein folding chaperone"/>
    <property type="evidence" value="ECO:0007669"/>
    <property type="project" value="InterPro"/>
</dbReference>
<dbReference type="CDD" id="cd04269">
    <property type="entry name" value="ZnMc_adamalysin_II_like"/>
    <property type="match status" value="1"/>
</dbReference>
<dbReference type="InterPro" id="IPR037196">
    <property type="entry name" value="HSP90_C"/>
</dbReference>
<keyword evidence="4" id="KW-0862">Zinc</keyword>
<dbReference type="EMBL" id="KB320524">
    <property type="protein sequence ID" value="ELW69675.1"/>
    <property type="molecule type" value="Genomic_DNA"/>
</dbReference>
<evidence type="ECO:0000256" key="4">
    <source>
        <dbReference type="PROSITE-ProRule" id="PRU00276"/>
    </source>
</evidence>
<dbReference type="GO" id="GO:0051082">
    <property type="term" value="F:unfolded protein binding"/>
    <property type="evidence" value="ECO:0007669"/>
    <property type="project" value="InterPro"/>
</dbReference>
<dbReference type="InParanoid" id="L9L3C5"/>
<keyword evidence="7" id="KW-1185">Reference proteome</keyword>
<evidence type="ECO:0000256" key="3">
    <source>
        <dbReference type="ARBA" id="ARBA00023186"/>
    </source>
</evidence>
<gene>
    <name evidence="6" type="ORF">TREES_T100012945</name>
</gene>
<proteinExistence type="inferred from homology"/>
<dbReference type="Gene3D" id="3.40.390.10">
    <property type="entry name" value="Collagenase (Catalytic Domain)"/>
    <property type="match status" value="1"/>
</dbReference>
<dbReference type="PROSITE" id="PS50215">
    <property type="entry name" value="ADAM_MEPRO"/>
    <property type="match status" value="1"/>
</dbReference>
<dbReference type="Proteomes" id="UP000011518">
    <property type="component" value="Unassembled WGS sequence"/>
</dbReference>
<dbReference type="InterPro" id="IPR001404">
    <property type="entry name" value="Hsp90_fam"/>
</dbReference>
<dbReference type="GO" id="GO:0006508">
    <property type="term" value="P:proteolysis"/>
    <property type="evidence" value="ECO:0007669"/>
    <property type="project" value="InterPro"/>
</dbReference>
<evidence type="ECO:0000256" key="1">
    <source>
        <dbReference type="ARBA" id="ARBA00008239"/>
    </source>
</evidence>
<dbReference type="InterPro" id="IPR001590">
    <property type="entry name" value="Peptidase_M12B"/>
</dbReference>
<evidence type="ECO:0000259" key="5">
    <source>
        <dbReference type="PROSITE" id="PS50215"/>
    </source>
</evidence>
<dbReference type="AlphaFoldDB" id="L9L3C5"/>
<sequence>MTPHAHDKDALGVEQWKSQNQGHCYYHGHVQGYTDSTVSLSTCSGLRGLIMFENKTYILEPMQNATHKFKLFPEKTLKSIWGSCGSHHNTSGRAADNMFPPPSRMWARRHKRETLKMTKYVELVIVADNREFQRQGKDLEKVKQRLIEIANHVDKFYRSLNIRIVLVGVEVWNDIDKCSISQDPFTSLHEFLDWRKMKLLPRKSHDNAQLVSGVYFQGTTIGMAPIMSMCTAEQSGGVVMDHSDSPLGAAVTLAHELGHNFGMNHDTLERGCSCKTTADKGGCIMNPSTGQVLMYPFPMVFSSCSRKDLETSLEKGMGMCLFNLPEVKQSFGGQKCGNGYVEEGEECDCGEPELKEFHGKSLVSVTKEGLELPEDEEEKKNMEGSKTKFENLCKLLEEILDKKVEKVNP</sequence>
<keyword evidence="6" id="KW-0401">Integrin</keyword>
<dbReference type="SUPFAM" id="SSF55486">
    <property type="entry name" value="Metalloproteases ('zincins'), catalytic domain"/>
    <property type="match status" value="1"/>
</dbReference>
<keyword evidence="4" id="KW-0479">Metal-binding</keyword>
<dbReference type="GO" id="GO:0005524">
    <property type="term" value="F:ATP binding"/>
    <property type="evidence" value="ECO:0007669"/>
    <property type="project" value="InterPro"/>
</dbReference>
<dbReference type="PANTHER" id="PTHR11905">
    <property type="entry name" value="ADAM A DISINTEGRIN AND METALLOPROTEASE DOMAIN"/>
    <property type="match status" value="1"/>
</dbReference>
<feature type="binding site" evidence="4">
    <location>
        <position position="255"/>
    </location>
    <ligand>
        <name>Zn(2+)</name>
        <dbReference type="ChEBI" id="CHEBI:29105"/>
        <note>catalytic</note>
    </ligand>
</feature>
<dbReference type="FunFam" id="3.40.390.10:FF:000002">
    <property type="entry name" value="Disintegrin and metalloproteinase domain-containing protein 22"/>
    <property type="match status" value="1"/>
</dbReference>
<keyword evidence="3" id="KW-0143">Chaperone</keyword>